<dbReference type="Proteomes" id="UP000022910">
    <property type="component" value="Unassembled WGS sequence"/>
</dbReference>
<feature type="compositionally biased region" description="Acidic residues" evidence="1">
    <location>
        <begin position="122"/>
        <end position="145"/>
    </location>
</feature>
<dbReference type="AlphaFoldDB" id="A0A015JXP2"/>
<protein>
    <recommendedName>
        <fullName evidence="4">Transposase domain-containing protein</fullName>
    </recommendedName>
</protein>
<evidence type="ECO:0000313" key="3">
    <source>
        <dbReference type="Proteomes" id="UP000022910"/>
    </source>
</evidence>
<dbReference type="PANTHER" id="PTHR46579:SF1">
    <property type="entry name" value="F5_8 TYPE C DOMAIN-CONTAINING PROTEIN"/>
    <property type="match status" value="1"/>
</dbReference>
<evidence type="ECO:0000313" key="2">
    <source>
        <dbReference type="EMBL" id="EXX72110.1"/>
    </source>
</evidence>
<dbReference type="PANTHER" id="PTHR46579">
    <property type="entry name" value="F5/8 TYPE C DOMAIN-CONTAINING PROTEIN-RELATED"/>
    <property type="match status" value="1"/>
</dbReference>
<dbReference type="OrthoDB" id="2289822at2759"/>
<accession>A0A015JXP2</accession>
<proteinExistence type="predicted"/>
<dbReference type="Pfam" id="PF02992">
    <property type="entry name" value="Transposase_21"/>
    <property type="match status" value="1"/>
</dbReference>
<comment type="caution">
    <text evidence="2">The sequence shown here is derived from an EMBL/GenBank/DDBJ whole genome shotgun (WGS) entry which is preliminary data.</text>
</comment>
<dbReference type="EMBL" id="JEMT01015768">
    <property type="protein sequence ID" value="EXX72110.1"/>
    <property type="molecule type" value="Genomic_DNA"/>
</dbReference>
<name>A0A015JXP2_RHIIW</name>
<feature type="region of interest" description="Disordered" evidence="1">
    <location>
        <begin position="122"/>
        <end position="172"/>
    </location>
</feature>
<dbReference type="InterPro" id="IPR004242">
    <property type="entry name" value="Transposase_21"/>
</dbReference>
<evidence type="ECO:0008006" key="4">
    <source>
        <dbReference type="Google" id="ProtNLM"/>
    </source>
</evidence>
<organism evidence="2 3">
    <name type="scientific">Rhizophagus irregularis (strain DAOM 197198w)</name>
    <name type="common">Glomus intraradices</name>
    <dbReference type="NCBI Taxonomy" id="1432141"/>
    <lineage>
        <taxon>Eukaryota</taxon>
        <taxon>Fungi</taxon>
        <taxon>Fungi incertae sedis</taxon>
        <taxon>Mucoromycota</taxon>
        <taxon>Glomeromycotina</taxon>
        <taxon>Glomeromycetes</taxon>
        <taxon>Glomerales</taxon>
        <taxon>Glomeraceae</taxon>
        <taxon>Rhizophagus</taxon>
    </lineage>
</organism>
<dbReference type="STRING" id="1432141.A0A015JXP2"/>
<keyword evidence="3" id="KW-1185">Reference proteome</keyword>
<dbReference type="OMA" id="IHITSEW"/>
<evidence type="ECO:0000256" key="1">
    <source>
        <dbReference type="SAM" id="MobiDB-lite"/>
    </source>
</evidence>
<dbReference type="HOGENOM" id="CLU_009141_2_0_1"/>
<sequence length="939" mass="108894">MVKQVLCTCIWCLQESNGQGKSVSKATRARHIIKQKKTWANPAGMPTLQRHITTPISQTTSAVSPSTVMLLPTNTTEEISNYNHGEDINIDFFENMMSDRNEEIISERSSSDEEDQIEVLEYEENEKDNDDEYDGDDDNDDDNDEGDHNNNNNEGDDKGNNEEEENNKEYNGEISEDLIKGLRLLKIKDKYNIPEAAFNEILKVFEISKVSLFKLRKLLGNIVPLEPTLVNCCINSCVAFTGEFINEDHCPYCGEFRYKSSQVARKNASYWSLINTLRAQYKDKARSETLRYRHTYTSTNEYTIGNQISDVFDGFRYKTLVSSGFFSDSRDIALIASTDGYQIFRQKRNDCWVILLINANLPPDVRVKRENLMISALIPGPKEPKNFNSFLQPLVDELKQLQEGVQCFDGLTESTFTLHAHIMSLSGDIPALAKVMCTTGHNSYKACRFCTINGVYCQENRHVYFPHKSANRRYDPENLPLRTHEGYIQDVMAIEHVNGTLYRQEVQKRGVKGRSILLELKSIEFPASFPIDIMHGLFENIAPAMLRHWFGTFFKKDFASECVLSKSIWNEIGTIMEKNQKNMPLDFGRPPIDIQKHFAGFKAEDWTNWVILYSLPLLQNYLPERYLNGWAKFVHAVKLCLKKNISISELTEIDRLFREFVTHYEREYIQDDSRRFSAALISYHYLLHISTSIRNTGPAWATWQYPMERLCGMLVPLVHSKQHPYTNLRNQITIWTQFSHLQYKAEVNQKVFGNKLRELSTIEEELYSLSRKYCMNRTELQRLRAYYVTVLNKPADQLMPITDSIQKYGKFRTKYGLIINSKLSNRKGDVARKNFCIAVKLLVDKNAHRPNAPIILEEREFFGEVQYFFSHQYNGCWSMLAYVQWVRNPRPSGHGPLKFRDLGAFEVINISAIDRNVGFLKMPNNELYIIDRENRVKFR</sequence>
<gene>
    <name evidence="2" type="ORF">RirG_072410</name>
</gene>
<feature type="compositionally biased region" description="Basic and acidic residues" evidence="1">
    <location>
        <begin position="155"/>
        <end position="171"/>
    </location>
</feature>
<reference evidence="2 3" key="1">
    <citation type="submission" date="2014-02" db="EMBL/GenBank/DDBJ databases">
        <title>Single nucleus genome sequencing reveals high similarity among nuclei of an endomycorrhizal fungus.</title>
        <authorList>
            <person name="Lin K."/>
            <person name="Geurts R."/>
            <person name="Zhang Z."/>
            <person name="Limpens E."/>
            <person name="Saunders D.G."/>
            <person name="Mu D."/>
            <person name="Pang E."/>
            <person name="Cao H."/>
            <person name="Cha H."/>
            <person name="Lin T."/>
            <person name="Zhou Q."/>
            <person name="Shang Y."/>
            <person name="Li Y."/>
            <person name="Ivanov S."/>
            <person name="Sharma T."/>
            <person name="Velzen R.V."/>
            <person name="Ruijter N.D."/>
            <person name="Aanen D.K."/>
            <person name="Win J."/>
            <person name="Kamoun S."/>
            <person name="Bisseling T."/>
            <person name="Huang S."/>
        </authorList>
    </citation>
    <scope>NUCLEOTIDE SEQUENCE [LARGE SCALE GENOMIC DNA]</scope>
    <source>
        <strain evidence="3">DAOM197198w</strain>
    </source>
</reference>